<proteinExistence type="inferred from homology"/>
<feature type="region of interest" description="Disordered" evidence="4">
    <location>
        <begin position="74"/>
        <end position="99"/>
    </location>
</feature>
<evidence type="ECO:0000313" key="5">
    <source>
        <dbReference type="EMBL" id="ODV97421.1"/>
    </source>
</evidence>
<name>A0A1E4U0A3_PACTA</name>
<dbReference type="Gene3D" id="4.10.410.60">
    <property type="match status" value="1"/>
</dbReference>
<dbReference type="InterPro" id="IPR037229">
    <property type="entry name" value="Ribosomal_bL35_sf"/>
</dbReference>
<keyword evidence="6" id="KW-1185">Reference proteome</keyword>
<dbReference type="OrthoDB" id="162638at2759"/>
<keyword evidence="3" id="KW-0687">Ribonucleoprotein</keyword>
<evidence type="ECO:0000256" key="3">
    <source>
        <dbReference type="ARBA" id="ARBA00023274"/>
    </source>
</evidence>
<evidence type="ECO:0000256" key="1">
    <source>
        <dbReference type="ARBA" id="ARBA00006598"/>
    </source>
</evidence>
<dbReference type="Proteomes" id="UP000094236">
    <property type="component" value="Unassembled WGS sequence"/>
</dbReference>
<dbReference type="InterPro" id="IPR021137">
    <property type="entry name" value="Ribosomal_bL35-like"/>
</dbReference>
<organism evidence="5 6">
    <name type="scientific">Pachysolen tannophilus NRRL Y-2460</name>
    <dbReference type="NCBI Taxonomy" id="669874"/>
    <lineage>
        <taxon>Eukaryota</taxon>
        <taxon>Fungi</taxon>
        <taxon>Dikarya</taxon>
        <taxon>Ascomycota</taxon>
        <taxon>Saccharomycotina</taxon>
        <taxon>Pichiomycetes</taxon>
        <taxon>Pachysolenaceae</taxon>
        <taxon>Pachysolen</taxon>
    </lineage>
</organism>
<evidence type="ECO:0000313" key="6">
    <source>
        <dbReference type="Proteomes" id="UP000094236"/>
    </source>
</evidence>
<dbReference type="GO" id="GO:0006412">
    <property type="term" value="P:translation"/>
    <property type="evidence" value="ECO:0007669"/>
    <property type="project" value="InterPro"/>
</dbReference>
<feature type="compositionally biased region" description="Basic residues" evidence="4">
    <location>
        <begin position="86"/>
        <end position="99"/>
    </location>
</feature>
<comment type="similarity">
    <text evidence="1">Belongs to the bacterial ribosomal protein bL35 family.</text>
</comment>
<protein>
    <recommendedName>
        <fullName evidence="7">50S ribosomal protein L35</fullName>
    </recommendedName>
</protein>
<reference evidence="6" key="1">
    <citation type="submission" date="2016-05" db="EMBL/GenBank/DDBJ databases">
        <title>Comparative genomics of biotechnologically important yeasts.</title>
        <authorList>
            <consortium name="DOE Joint Genome Institute"/>
            <person name="Riley R."/>
            <person name="Haridas S."/>
            <person name="Wolfe K.H."/>
            <person name="Lopes M.R."/>
            <person name="Hittinger C.T."/>
            <person name="Goker M."/>
            <person name="Salamov A."/>
            <person name="Wisecaver J."/>
            <person name="Long T.M."/>
            <person name="Aerts A.L."/>
            <person name="Barry K."/>
            <person name="Choi C."/>
            <person name="Clum A."/>
            <person name="Coughlan A.Y."/>
            <person name="Deshpande S."/>
            <person name="Douglass A.P."/>
            <person name="Hanson S.J."/>
            <person name="Klenk H.-P."/>
            <person name="Labutti K."/>
            <person name="Lapidus A."/>
            <person name="Lindquist E."/>
            <person name="Lipzen A."/>
            <person name="Meier-Kolthoff J.P."/>
            <person name="Ohm R.A."/>
            <person name="Otillar R.P."/>
            <person name="Pangilinan J."/>
            <person name="Peng Y."/>
            <person name="Rokas A."/>
            <person name="Rosa C.A."/>
            <person name="Scheuner C."/>
            <person name="Sibirny A.A."/>
            <person name="Slot J.C."/>
            <person name="Stielow J.B."/>
            <person name="Sun H."/>
            <person name="Kurtzman C.P."/>
            <person name="Blackwell M."/>
            <person name="Grigoriev I.V."/>
            <person name="Jeffries T.W."/>
        </authorList>
    </citation>
    <scope>NUCLEOTIDE SEQUENCE [LARGE SCALE GENOMIC DNA]</scope>
    <source>
        <strain evidence="6">NRRL Y-2460</strain>
    </source>
</reference>
<dbReference type="GO" id="GO:0005762">
    <property type="term" value="C:mitochondrial large ribosomal subunit"/>
    <property type="evidence" value="ECO:0007669"/>
    <property type="project" value="EnsemblFungi"/>
</dbReference>
<sequence>MLQSLFRPITNITNNLSCSTLSFSSPTLLITRNLLKTHRATYKRWRKTSTGYKRGISGRKHGNASWSNRVLNDLTGTKEATGKGHGNQKSRLRRLLPNL</sequence>
<keyword evidence="2" id="KW-0689">Ribosomal protein</keyword>
<dbReference type="STRING" id="669874.A0A1E4U0A3"/>
<accession>A0A1E4U0A3</accession>
<evidence type="ECO:0000256" key="2">
    <source>
        <dbReference type="ARBA" id="ARBA00022980"/>
    </source>
</evidence>
<dbReference type="Pfam" id="PF01632">
    <property type="entry name" value="Ribosomal_L35p"/>
    <property type="match status" value="1"/>
</dbReference>
<dbReference type="SUPFAM" id="SSF143034">
    <property type="entry name" value="L35p-like"/>
    <property type="match status" value="1"/>
</dbReference>
<evidence type="ECO:0008006" key="7">
    <source>
        <dbReference type="Google" id="ProtNLM"/>
    </source>
</evidence>
<gene>
    <name evidence="5" type="ORF">PACTADRAFT_1988</name>
</gene>
<dbReference type="AlphaFoldDB" id="A0A1E4U0A3"/>
<dbReference type="GO" id="GO:0003735">
    <property type="term" value="F:structural constituent of ribosome"/>
    <property type="evidence" value="ECO:0007669"/>
    <property type="project" value="EnsemblFungi"/>
</dbReference>
<dbReference type="EMBL" id="KV454012">
    <property type="protein sequence ID" value="ODV97421.1"/>
    <property type="molecule type" value="Genomic_DNA"/>
</dbReference>
<evidence type="ECO:0000256" key="4">
    <source>
        <dbReference type="SAM" id="MobiDB-lite"/>
    </source>
</evidence>